<dbReference type="OrthoDB" id="9800897at2"/>
<dbReference type="PANTHER" id="PTHR48111:SF1">
    <property type="entry name" value="TWO-COMPONENT RESPONSE REGULATOR ORR33"/>
    <property type="match status" value="1"/>
</dbReference>
<keyword evidence="1 6" id="KW-0597">Phosphoprotein</keyword>
<evidence type="ECO:0000256" key="1">
    <source>
        <dbReference type="ARBA" id="ARBA00022553"/>
    </source>
</evidence>
<dbReference type="GO" id="GO:0000156">
    <property type="term" value="F:phosphorelay response regulator activity"/>
    <property type="evidence" value="ECO:0007669"/>
    <property type="project" value="TreeGrafter"/>
</dbReference>
<dbReference type="RefSeq" id="WP_086744725.1">
    <property type="nucleotide sequence ID" value="NZ_MWPV01000004.1"/>
</dbReference>
<keyword evidence="4" id="KW-0238">DNA-binding</keyword>
<evidence type="ECO:0000313" key="9">
    <source>
        <dbReference type="Proteomes" id="UP000194841"/>
    </source>
</evidence>
<dbReference type="SMART" id="SM00448">
    <property type="entry name" value="REC"/>
    <property type="match status" value="1"/>
</dbReference>
<dbReference type="GO" id="GO:0032993">
    <property type="term" value="C:protein-DNA complex"/>
    <property type="evidence" value="ECO:0007669"/>
    <property type="project" value="TreeGrafter"/>
</dbReference>
<feature type="domain" description="Response regulatory" evidence="7">
    <location>
        <begin position="4"/>
        <end position="119"/>
    </location>
</feature>
<evidence type="ECO:0000256" key="6">
    <source>
        <dbReference type="PROSITE-ProRule" id="PRU00169"/>
    </source>
</evidence>
<name>A0A244CNR6_PSEDV</name>
<gene>
    <name evidence="8" type="ORF">B1199_13960</name>
</gene>
<evidence type="ECO:0000259" key="7">
    <source>
        <dbReference type="PROSITE" id="PS50110"/>
    </source>
</evidence>
<dbReference type="InterPro" id="IPR011006">
    <property type="entry name" value="CheY-like_superfamily"/>
</dbReference>
<dbReference type="InterPro" id="IPR039420">
    <property type="entry name" value="WalR-like"/>
</dbReference>
<protein>
    <submittedName>
        <fullName evidence="8">Response regulator</fullName>
    </submittedName>
</protein>
<dbReference type="EMBL" id="MWPV01000004">
    <property type="protein sequence ID" value="OUL57267.1"/>
    <property type="molecule type" value="Genomic_DNA"/>
</dbReference>
<comment type="caution">
    <text evidence="8">The sequence shown here is derived from an EMBL/GenBank/DDBJ whole genome shotgun (WGS) entry which is preliminary data.</text>
</comment>
<evidence type="ECO:0000313" key="8">
    <source>
        <dbReference type="EMBL" id="OUL57267.1"/>
    </source>
</evidence>
<dbReference type="GO" id="GO:0005829">
    <property type="term" value="C:cytosol"/>
    <property type="evidence" value="ECO:0007669"/>
    <property type="project" value="TreeGrafter"/>
</dbReference>
<dbReference type="InterPro" id="IPR001789">
    <property type="entry name" value="Sig_transdc_resp-reg_receiver"/>
</dbReference>
<proteinExistence type="predicted"/>
<evidence type="ECO:0000256" key="4">
    <source>
        <dbReference type="ARBA" id="ARBA00023125"/>
    </source>
</evidence>
<dbReference type="PROSITE" id="PS50110">
    <property type="entry name" value="RESPONSE_REGULATORY"/>
    <property type="match status" value="1"/>
</dbReference>
<evidence type="ECO:0000256" key="5">
    <source>
        <dbReference type="ARBA" id="ARBA00023163"/>
    </source>
</evidence>
<keyword evidence="5" id="KW-0804">Transcription</keyword>
<organism evidence="8 9">
    <name type="scientific">Pseudoalteromonas ulvae</name>
    <dbReference type="NCBI Taxonomy" id="107327"/>
    <lineage>
        <taxon>Bacteria</taxon>
        <taxon>Pseudomonadati</taxon>
        <taxon>Pseudomonadota</taxon>
        <taxon>Gammaproteobacteria</taxon>
        <taxon>Alteromonadales</taxon>
        <taxon>Pseudoalteromonadaceae</taxon>
        <taxon>Pseudoalteromonas</taxon>
    </lineage>
</organism>
<evidence type="ECO:0000256" key="2">
    <source>
        <dbReference type="ARBA" id="ARBA00023012"/>
    </source>
</evidence>
<dbReference type="Proteomes" id="UP000194841">
    <property type="component" value="Unassembled WGS sequence"/>
</dbReference>
<accession>A0A244CNR6</accession>
<dbReference type="Gene3D" id="3.40.50.2300">
    <property type="match status" value="1"/>
</dbReference>
<dbReference type="PANTHER" id="PTHR48111">
    <property type="entry name" value="REGULATOR OF RPOS"/>
    <property type="match status" value="1"/>
</dbReference>
<feature type="modified residue" description="4-aspartylphosphate" evidence="6">
    <location>
        <position position="52"/>
    </location>
</feature>
<sequence length="402" mass="46121">MSKLVLAIDDDKFIRNLVEQTLSDYCEVIQAENGEQGIRAAIRHNPDIILLDVEMPGMTGYEVCQQLKKDASTNEIPVMFLSGRGALEDRVRGYNSGADDYIVKPFAKDELLARIEVLYQYRQQSTQLKNHIARAESTAEMALTDFSDMGRVMRYVGQTYNAHSLERLSDHFFEFFNPLNLNVVVAYWYKEGAAFFSNHDAVCPLEQELLEKCQEGDRFIDFGTRTIVNYPKVSLLVKNMPLADAATYGRYKDLFPHVLEATNAKVMSMEINELIMAQANEITETFNLVDTTLRTQVEEIYAHGQVSVDMVKALYSNFINTIPALDLEDEQEEYVLNSVEHTVKELQAHLELTQQMRSSFNDVIEYMEHIMAQRAQMLEQFSQLHQEETVNEVTSQIDIELF</sequence>
<dbReference type="AlphaFoldDB" id="A0A244CNR6"/>
<dbReference type="Pfam" id="PF00072">
    <property type="entry name" value="Response_reg"/>
    <property type="match status" value="1"/>
</dbReference>
<keyword evidence="2" id="KW-0902">Two-component regulatory system</keyword>
<keyword evidence="9" id="KW-1185">Reference proteome</keyword>
<evidence type="ECO:0000256" key="3">
    <source>
        <dbReference type="ARBA" id="ARBA00023015"/>
    </source>
</evidence>
<reference evidence="8 9" key="1">
    <citation type="submission" date="2017-02" db="EMBL/GenBank/DDBJ databases">
        <title>Pseudoalteromonas ulvae TC14 Genome.</title>
        <authorList>
            <person name="Molmeret M."/>
        </authorList>
    </citation>
    <scope>NUCLEOTIDE SEQUENCE [LARGE SCALE GENOMIC DNA]</scope>
    <source>
        <strain evidence="8">TC14</strain>
    </source>
</reference>
<dbReference type="GO" id="GO:0006355">
    <property type="term" value="P:regulation of DNA-templated transcription"/>
    <property type="evidence" value="ECO:0007669"/>
    <property type="project" value="TreeGrafter"/>
</dbReference>
<dbReference type="CDD" id="cd17574">
    <property type="entry name" value="REC_OmpR"/>
    <property type="match status" value="1"/>
</dbReference>
<dbReference type="GO" id="GO:0000976">
    <property type="term" value="F:transcription cis-regulatory region binding"/>
    <property type="evidence" value="ECO:0007669"/>
    <property type="project" value="TreeGrafter"/>
</dbReference>
<keyword evidence="3" id="KW-0805">Transcription regulation</keyword>
<dbReference type="SUPFAM" id="SSF52172">
    <property type="entry name" value="CheY-like"/>
    <property type="match status" value="1"/>
</dbReference>